<dbReference type="OrthoDB" id="166377at2"/>
<gene>
    <name evidence="14" type="ORF">H7E68_05975</name>
    <name evidence="15" type="ORF">SAMN04488529_10495</name>
</gene>
<dbReference type="STRING" id="94869.SAMN04488529_10495"/>
<feature type="transmembrane region" description="Helical" evidence="12">
    <location>
        <begin position="176"/>
        <end position="193"/>
    </location>
</feature>
<evidence type="ECO:0000256" key="10">
    <source>
        <dbReference type="ARBA" id="ARBA00023049"/>
    </source>
</evidence>
<evidence type="ECO:0000256" key="8">
    <source>
        <dbReference type="ARBA" id="ARBA00022833"/>
    </source>
</evidence>
<dbReference type="PANTHER" id="PTHR39188">
    <property type="entry name" value="MEMBRANE-ASSOCIATED ZINC METALLOPROTEASE M50B"/>
    <property type="match status" value="1"/>
</dbReference>
<dbReference type="GO" id="GO:0016020">
    <property type="term" value="C:membrane"/>
    <property type="evidence" value="ECO:0007669"/>
    <property type="project" value="UniProtKB-SubCell"/>
</dbReference>
<evidence type="ECO:0000256" key="5">
    <source>
        <dbReference type="ARBA" id="ARBA00022692"/>
    </source>
</evidence>
<evidence type="ECO:0000313" key="15">
    <source>
        <dbReference type="EMBL" id="SDP35127.1"/>
    </source>
</evidence>
<feature type="transmembrane region" description="Helical" evidence="12">
    <location>
        <begin position="12"/>
        <end position="34"/>
    </location>
</feature>
<dbReference type="RefSeq" id="WP_089968529.1">
    <property type="nucleotide sequence ID" value="NZ_FNJM01000004.1"/>
</dbReference>
<reference evidence="14 17" key="2">
    <citation type="submission" date="2020-08" db="EMBL/GenBank/DDBJ databases">
        <title>Clostridia isolated from Swiss meat.</title>
        <authorList>
            <person name="Wambui J."/>
            <person name="Stevens M.J.A."/>
            <person name="Stephan R."/>
        </authorList>
    </citation>
    <scope>NUCLEOTIDE SEQUENCE [LARGE SCALE GENOMIC DNA]</scope>
    <source>
        <strain evidence="14 17">CM001</strain>
    </source>
</reference>
<evidence type="ECO:0000256" key="6">
    <source>
        <dbReference type="ARBA" id="ARBA00022723"/>
    </source>
</evidence>
<dbReference type="EMBL" id="JACKWY010000003">
    <property type="protein sequence ID" value="MBB6714277.1"/>
    <property type="molecule type" value="Genomic_DNA"/>
</dbReference>
<dbReference type="Pfam" id="PF02163">
    <property type="entry name" value="Peptidase_M50"/>
    <property type="match status" value="2"/>
</dbReference>
<dbReference type="GO" id="GO:0046872">
    <property type="term" value="F:metal ion binding"/>
    <property type="evidence" value="ECO:0007669"/>
    <property type="project" value="UniProtKB-KW"/>
</dbReference>
<feature type="transmembrane region" description="Helical" evidence="12">
    <location>
        <begin position="76"/>
        <end position="97"/>
    </location>
</feature>
<feature type="transmembrane region" description="Helical" evidence="12">
    <location>
        <begin position="148"/>
        <end position="170"/>
    </location>
</feature>
<evidence type="ECO:0000256" key="9">
    <source>
        <dbReference type="ARBA" id="ARBA00022989"/>
    </source>
</evidence>
<evidence type="ECO:0000256" key="12">
    <source>
        <dbReference type="SAM" id="Phobius"/>
    </source>
</evidence>
<evidence type="ECO:0000256" key="1">
    <source>
        <dbReference type="ARBA" id="ARBA00001947"/>
    </source>
</evidence>
<keyword evidence="10" id="KW-0482">Metalloprotease</keyword>
<sequence length="286" mass="32726">MNKKTKIFIAEIVLISIICSYNNIFLLAFLWVILHELSHMIVASLIGCKFNNIQLHIFGAKAELLDLEEFTDKKKLLIYIAGPAFNGIMAIILFIIGLNIKSFIINESINLNIGLVFFNLLPAYPLDGSRIYEILLSKRMLYKKAQKIMSIVSYCMAAFCFATAVVGLIFLHKFNISSVIAGIIIIYITKCESRDTMYIIMGNIVKKRKSLIKNNYIDNKTLSVYYKNGLVNVLGLVDRNKFNTFYVLDEEMKLLYILNEDELIEALKIHGNITLQEYIKERHGSL</sequence>
<comment type="similarity">
    <text evidence="3">Belongs to the peptidase M50B family.</text>
</comment>
<evidence type="ECO:0000313" key="16">
    <source>
        <dbReference type="Proteomes" id="UP000198597"/>
    </source>
</evidence>
<organism evidence="15 16">
    <name type="scientific">Clostridium gasigenes</name>
    <dbReference type="NCBI Taxonomy" id="94869"/>
    <lineage>
        <taxon>Bacteria</taxon>
        <taxon>Bacillati</taxon>
        <taxon>Bacillota</taxon>
        <taxon>Clostridia</taxon>
        <taxon>Eubacteriales</taxon>
        <taxon>Clostridiaceae</taxon>
        <taxon>Clostridium</taxon>
    </lineage>
</organism>
<comment type="cofactor">
    <cofactor evidence="1">
        <name>Zn(2+)</name>
        <dbReference type="ChEBI" id="CHEBI:29105"/>
    </cofactor>
</comment>
<keyword evidence="11 12" id="KW-0472">Membrane</keyword>
<dbReference type="GO" id="GO:0008237">
    <property type="term" value="F:metallopeptidase activity"/>
    <property type="evidence" value="ECO:0007669"/>
    <property type="project" value="UniProtKB-KW"/>
</dbReference>
<evidence type="ECO:0000256" key="11">
    <source>
        <dbReference type="ARBA" id="ARBA00023136"/>
    </source>
</evidence>
<dbReference type="AlphaFoldDB" id="A0A1H0S0H0"/>
<proteinExistence type="inferred from homology"/>
<keyword evidence="9 12" id="KW-1133">Transmembrane helix</keyword>
<evidence type="ECO:0000259" key="13">
    <source>
        <dbReference type="Pfam" id="PF02163"/>
    </source>
</evidence>
<accession>A0A1H0S0H0</accession>
<keyword evidence="6" id="KW-0479">Metal-binding</keyword>
<evidence type="ECO:0000313" key="14">
    <source>
        <dbReference type="EMBL" id="MBB6714277.1"/>
    </source>
</evidence>
<feature type="domain" description="Peptidase M50" evidence="13">
    <location>
        <begin position="111"/>
        <end position="157"/>
    </location>
</feature>
<keyword evidence="8" id="KW-0862">Zinc</keyword>
<name>A0A1H0S0H0_9CLOT</name>
<keyword evidence="16" id="KW-1185">Reference proteome</keyword>
<dbReference type="Proteomes" id="UP000585258">
    <property type="component" value="Unassembled WGS sequence"/>
</dbReference>
<dbReference type="EMBL" id="FNJM01000004">
    <property type="protein sequence ID" value="SDP35127.1"/>
    <property type="molecule type" value="Genomic_DNA"/>
</dbReference>
<evidence type="ECO:0000313" key="17">
    <source>
        <dbReference type="Proteomes" id="UP000585258"/>
    </source>
</evidence>
<dbReference type="InterPro" id="IPR008915">
    <property type="entry name" value="Peptidase_M50"/>
</dbReference>
<evidence type="ECO:0000256" key="3">
    <source>
        <dbReference type="ARBA" id="ARBA00007931"/>
    </source>
</evidence>
<dbReference type="Proteomes" id="UP000198597">
    <property type="component" value="Unassembled WGS sequence"/>
</dbReference>
<keyword evidence="4" id="KW-0645">Protease</keyword>
<evidence type="ECO:0000256" key="4">
    <source>
        <dbReference type="ARBA" id="ARBA00022670"/>
    </source>
</evidence>
<protein>
    <submittedName>
        <fullName evidence="14">Peptidase M50</fullName>
    </submittedName>
    <submittedName>
        <fullName evidence="15">Stage IV sporulation protein FB</fullName>
    </submittedName>
</protein>
<evidence type="ECO:0000256" key="7">
    <source>
        <dbReference type="ARBA" id="ARBA00022801"/>
    </source>
</evidence>
<comment type="subcellular location">
    <subcellularLocation>
        <location evidence="2">Membrane</location>
        <topology evidence="2">Multi-pass membrane protein</topology>
    </subcellularLocation>
</comment>
<keyword evidence="5 12" id="KW-0812">Transmembrane</keyword>
<dbReference type="PANTHER" id="PTHR39188:SF3">
    <property type="entry name" value="STAGE IV SPORULATION PROTEIN FB"/>
    <property type="match status" value="1"/>
</dbReference>
<feature type="domain" description="Peptidase M50" evidence="13">
    <location>
        <begin position="29"/>
        <end position="100"/>
    </location>
</feature>
<reference evidence="15 16" key="1">
    <citation type="submission" date="2016-10" db="EMBL/GenBank/DDBJ databases">
        <authorList>
            <person name="de Groot N.N."/>
        </authorList>
    </citation>
    <scope>NUCLEOTIDE SEQUENCE [LARGE SCALE GENOMIC DNA]</scope>
    <source>
        <strain evidence="15 16">DSM 12272</strain>
    </source>
</reference>
<dbReference type="GO" id="GO:0006508">
    <property type="term" value="P:proteolysis"/>
    <property type="evidence" value="ECO:0007669"/>
    <property type="project" value="UniProtKB-KW"/>
</dbReference>
<keyword evidence="7" id="KW-0378">Hydrolase</keyword>
<evidence type="ECO:0000256" key="2">
    <source>
        <dbReference type="ARBA" id="ARBA00004141"/>
    </source>
</evidence>